<dbReference type="RefSeq" id="WP_262396341.1">
    <property type="nucleotide sequence ID" value="NZ_JACRTC010000001.1"/>
</dbReference>
<dbReference type="EMBL" id="JACRTC010000001">
    <property type="protein sequence ID" value="MBC8569231.1"/>
    <property type="molecule type" value="Genomic_DNA"/>
</dbReference>
<dbReference type="InterPro" id="IPR001638">
    <property type="entry name" value="Solute-binding_3/MltF_N"/>
</dbReference>
<keyword evidence="1 2" id="KW-0732">Signal</keyword>
<dbReference type="Proteomes" id="UP000660861">
    <property type="component" value="Unassembled WGS sequence"/>
</dbReference>
<evidence type="ECO:0000259" key="3">
    <source>
        <dbReference type="SMART" id="SM00062"/>
    </source>
</evidence>
<feature type="domain" description="Solute-binding protein family 3/N-terminal" evidence="3">
    <location>
        <begin position="35"/>
        <end position="253"/>
    </location>
</feature>
<gene>
    <name evidence="4" type="ORF">H8709_00105</name>
</gene>
<protein>
    <submittedName>
        <fullName evidence="4">Transporter substrate-binding domain-containing protein</fullName>
    </submittedName>
</protein>
<name>A0A926EC44_9FIRM</name>
<evidence type="ECO:0000313" key="4">
    <source>
        <dbReference type="EMBL" id="MBC8569231.1"/>
    </source>
</evidence>
<dbReference type="AlphaFoldDB" id="A0A926EC44"/>
<dbReference type="SUPFAM" id="SSF53850">
    <property type="entry name" value="Periplasmic binding protein-like II"/>
    <property type="match status" value="1"/>
</dbReference>
<feature type="signal peptide" evidence="2">
    <location>
        <begin position="1"/>
        <end position="26"/>
    </location>
</feature>
<dbReference type="Pfam" id="PF00497">
    <property type="entry name" value="SBP_bac_3"/>
    <property type="match status" value="1"/>
</dbReference>
<dbReference type="SMART" id="SM00062">
    <property type="entry name" value="PBPb"/>
    <property type="match status" value="1"/>
</dbReference>
<sequence>MKQNKWISFFSLLLAMVMLASLCVTADAKQEKGRVVRVGYPIQWGLTEIDEDGNYRGYTYEYLQEIAQYTGWTYEFVQVPGDTDQSLGTLMDMLDKGEIDLMGGTLYSQALAETYNYSAFSYGTVDTVLQVLHDDPRDIVIDSQSNQKIRIAIIETSKMRRQELEEYCKLNLIEPEYILCKSGEEQLHALKSGRADALLNTSLNLFPGVRTIAKFSPKPFYFIMSKNNGQGLMQELNSAISSIEQADPYFFHHLV</sequence>
<accession>A0A926EC44</accession>
<feature type="chain" id="PRO_5039477519" evidence="2">
    <location>
        <begin position="27"/>
        <end position="255"/>
    </location>
</feature>
<keyword evidence="5" id="KW-1185">Reference proteome</keyword>
<comment type="caution">
    <text evidence="4">The sequence shown here is derived from an EMBL/GenBank/DDBJ whole genome shotgun (WGS) entry which is preliminary data.</text>
</comment>
<evidence type="ECO:0000256" key="2">
    <source>
        <dbReference type="SAM" id="SignalP"/>
    </source>
</evidence>
<evidence type="ECO:0000313" key="5">
    <source>
        <dbReference type="Proteomes" id="UP000660861"/>
    </source>
</evidence>
<dbReference type="PANTHER" id="PTHR35936:SF19">
    <property type="entry name" value="AMINO-ACID-BINDING PROTEIN YXEM-RELATED"/>
    <property type="match status" value="1"/>
</dbReference>
<evidence type="ECO:0000256" key="1">
    <source>
        <dbReference type="ARBA" id="ARBA00022729"/>
    </source>
</evidence>
<dbReference type="PANTHER" id="PTHR35936">
    <property type="entry name" value="MEMBRANE-BOUND LYTIC MUREIN TRANSGLYCOSYLASE F"/>
    <property type="match status" value="1"/>
</dbReference>
<reference evidence="4" key="1">
    <citation type="submission" date="2020-08" db="EMBL/GenBank/DDBJ databases">
        <title>Genome public.</title>
        <authorList>
            <person name="Liu C."/>
            <person name="Sun Q."/>
        </authorList>
    </citation>
    <scope>NUCLEOTIDE SEQUENCE</scope>
    <source>
        <strain evidence="4">NSJ-54</strain>
    </source>
</reference>
<organism evidence="4 5">
    <name type="scientific">Zongyangia hominis</name>
    <dbReference type="NCBI Taxonomy" id="2763677"/>
    <lineage>
        <taxon>Bacteria</taxon>
        <taxon>Bacillati</taxon>
        <taxon>Bacillota</taxon>
        <taxon>Clostridia</taxon>
        <taxon>Eubacteriales</taxon>
        <taxon>Oscillospiraceae</taxon>
        <taxon>Zongyangia</taxon>
    </lineage>
</organism>
<proteinExistence type="predicted"/>
<dbReference type="Gene3D" id="3.40.190.10">
    <property type="entry name" value="Periplasmic binding protein-like II"/>
    <property type="match status" value="2"/>
</dbReference>